<dbReference type="OrthoDB" id="543819at2759"/>
<evidence type="ECO:0000313" key="2">
    <source>
        <dbReference type="EMBL" id="KXZ49523.1"/>
    </source>
</evidence>
<evidence type="ECO:0000256" key="1">
    <source>
        <dbReference type="SAM" id="MobiDB-lite"/>
    </source>
</evidence>
<comment type="caution">
    <text evidence="2">The sequence shown here is derived from an EMBL/GenBank/DDBJ whole genome shotgun (WGS) entry which is preliminary data.</text>
</comment>
<sequence>MADYQAYGKAVRFVAGFLNHDIAVLMLEGGKAPDGARILRLSGVGLAATMRVRLKAFPQATDKEVPDLAAGSTPVVSAGSVCFVTKNSRLAIGDYGSKMPNSSGGAVMLRPGCLAGVHLGTIWHREEKPPDQTQPKDQRAPAATASARAGGSGAAAPLAPALPPQAGLAKLASLRRPHTASLLTRAAMPDLAALSARNGADMVVAPDGRKVHLTPRGGGGATAATATVADGLELPPPEEFASAVNGHPVAPAVSRSAGQLLAVGGGGMGPAGGGSMVGGGSWRWRGPRTMPRSRPGTGVGRGPVGFRGDWGLSTVDSSEHEASEARSTPEPELPRGMPSYKSLAAHPGMAGRAGPLVRSRTGGAAGAPADGHDGDTQRAAPLHALQSLLAQGGGNHICGAVVAFDEAEGGADGGAARHRAAGARPASFRQRRSEAGAGAASSAPTDDAHPEDLAAREATEAKG</sequence>
<feature type="region of interest" description="Disordered" evidence="1">
    <location>
        <begin position="288"/>
        <end position="377"/>
    </location>
</feature>
<feature type="compositionally biased region" description="Basic and acidic residues" evidence="1">
    <location>
        <begin position="127"/>
        <end position="139"/>
    </location>
</feature>
<proteinExistence type="predicted"/>
<dbReference type="EMBL" id="LSYV01000022">
    <property type="protein sequence ID" value="KXZ49523.1"/>
    <property type="molecule type" value="Genomic_DNA"/>
</dbReference>
<feature type="compositionally biased region" description="Low complexity" evidence="1">
    <location>
        <begin position="140"/>
        <end position="161"/>
    </location>
</feature>
<reference evidence="3" key="1">
    <citation type="journal article" date="2016" name="Nat. Commun.">
        <title>The Gonium pectorale genome demonstrates co-option of cell cycle regulation during the evolution of multicellularity.</title>
        <authorList>
            <person name="Hanschen E.R."/>
            <person name="Marriage T.N."/>
            <person name="Ferris P.J."/>
            <person name="Hamaji T."/>
            <person name="Toyoda A."/>
            <person name="Fujiyama A."/>
            <person name="Neme R."/>
            <person name="Noguchi H."/>
            <person name="Minakuchi Y."/>
            <person name="Suzuki M."/>
            <person name="Kawai-Toyooka H."/>
            <person name="Smith D.R."/>
            <person name="Sparks H."/>
            <person name="Anderson J."/>
            <person name="Bakaric R."/>
            <person name="Luria V."/>
            <person name="Karger A."/>
            <person name="Kirschner M.W."/>
            <person name="Durand P.M."/>
            <person name="Michod R.E."/>
            <person name="Nozaki H."/>
            <person name="Olson B.J."/>
        </authorList>
    </citation>
    <scope>NUCLEOTIDE SEQUENCE [LARGE SCALE GENOMIC DNA]</scope>
    <source>
        <strain evidence="3">NIES-2863</strain>
    </source>
</reference>
<feature type="region of interest" description="Disordered" evidence="1">
    <location>
        <begin position="127"/>
        <end position="161"/>
    </location>
</feature>
<dbReference type="Proteomes" id="UP000075714">
    <property type="component" value="Unassembled WGS sequence"/>
</dbReference>
<evidence type="ECO:0000313" key="3">
    <source>
        <dbReference type="Proteomes" id="UP000075714"/>
    </source>
</evidence>
<feature type="compositionally biased region" description="Basic and acidic residues" evidence="1">
    <location>
        <begin position="446"/>
        <end position="463"/>
    </location>
</feature>
<feature type="region of interest" description="Disordered" evidence="1">
    <location>
        <begin position="410"/>
        <end position="463"/>
    </location>
</feature>
<accession>A0A150GI83</accession>
<feature type="compositionally biased region" description="Basic and acidic residues" evidence="1">
    <location>
        <begin position="317"/>
        <end position="333"/>
    </location>
</feature>
<gene>
    <name evidence="2" type="ORF">GPECTOR_21g749</name>
</gene>
<dbReference type="AlphaFoldDB" id="A0A150GI83"/>
<organism evidence="2 3">
    <name type="scientific">Gonium pectorale</name>
    <name type="common">Green alga</name>
    <dbReference type="NCBI Taxonomy" id="33097"/>
    <lineage>
        <taxon>Eukaryota</taxon>
        <taxon>Viridiplantae</taxon>
        <taxon>Chlorophyta</taxon>
        <taxon>core chlorophytes</taxon>
        <taxon>Chlorophyceae</taxon>
        <taxon>CS clade</taxon>
        <taxon>Chlamydomonadales</taxon>
        <taxon>Volvocaceae</taxon>
        <taxon>Gonium</taxon>
    </lineage>
</organism>
<name>A0A150GI83_GONPE</name>
<keyword evidence="3" id="KW-1185">Reference proteome</keyword>
<protein>
    <submittedName>
        <fullName evidence="2">Uncharacterized protein</fullName>
    </submittedName>
</protein>